<dbReference type="EMBL" id="WXWW01000134">
    <property type="protein sequence ID" value="NAW65279.1"/>
    <property type="molecule type" value="Genomic_DNA"/>
</dbReference>
<feature type="region of interest" description="Disordered" evidence="1">
    <location>
        <begin position="1"/>
        <end position="26"/>
    </location>
</feature>
<gene>
    <name evidence="2" type="ORF">CAG72_08625</name>
</gene>
<reference evidence="2 3" key="1">
    <citation type="submission" date="2017-05" db="EMBL/GenBank/DDBJ databases">
        <title>High clonality and local adaptation shapes Vibrionaceae linages within an endangered oasis.</title>
        <authorList>
            <person name="Vazquez-Rosas-Landa M."/>
        </authorList>
    </citation>
    <scope>NUCLEOTIDE SEQUENCE [LARGE SCALE GENOMIC DNA]</scope>
    <source>
        <strain evidence="2 3">P46_P4S1P180</strain>
    </source>
</reference>
<evidence type="ECO:0000313" key="2">
    <source>
        <dbReference type="EMBL" id="NAW65279.1"/>
    </source>
</evidence>
<organism evidence="2 3">
    <name type="scientific">Photobacterium halotolerans</name>
    <dbReference type="NCBI Taxonomy" id="265726"/>
    <lineage>
        <taxon>Bacteria</taxon>
        <taxon>Pseudomonadati</taxon>
        <taxon>Pseudomonadota</taxon>
        <taxon>Gammaproteobacteria</taxon>
        <taxon>Vibrionales</taxon>
        <taxon>Vibrionaceae</taxon>
        <taxon>Photobacterium</taxon>
    </lineage>
</organism>
<protein>
    <submittedName>
        <fullName evidence="2">Uncharacterized protein</fullName>
    </submittedName>
</protein>
<dbReference type="AlphaFoldDB" id="A0A7X4WAS0"/>
<accession>A0A7X4WAS0</accession>
<dbReference type="RefSeq" id="WP_161444263.1">
    <property type="nucleotide sequence ID" value="NZ_WXWW01000134.1"/>
</dbReference>
<evidence type="ECO:0000256" key="1">
    <source>
        <dbReference type="SAM" id="MobiDB-lite"/>
    </source>
</evidence>
<proteinExistence type="predicted"/>
<evidence type="ECO:0000313" key="3">
    <source>
        <dbReference type="Proteomes" id="UP000465712"/>
    </source>
</evidence>
<name>A0A7X4WAS0_9GAMM</name>
<sequence>MDTGRAFMTRTDSTTGLHPAPHATRPDFATTVSPSLCIRHHHDSWPDTMIRFQTASSGEQQEQTRQQEVFCSLLPAALVVSSQLLHDFTMSPLSTCLH</sequence>
<comment type="caution">
    <text evidence="2">The sequence shown here is derived from an EMBL/GenBank/DDBJ whole genome shotgun (WGS) entry which is preliminary data.</text>
</comment>
<dbReference type="Proteomes" id="UP000465712">
    <property type="component" value="Unassembled WGS sequence"/>
</dbReference>